<comment type="caution">
    <text evidence="2">The sequence shown here is derived from an EMBL/GenBank/DDBJ whole genome shotgun (WGS) entry which is preliminary data.</text>
</comment>
<dbReference type="Proteomes" id="UP000800235">
    <property type="component" value="Unassembled WGS sequence"/>
</dbReference>
<accession>A0A9P4TRV8</accession>
<sequence>MTSPLLLPKVTCPPGFLCKGIQLPYQPPRMSNSQNQSRRARLVKTAQETKAALPGILKQIPIDAIRSQVYNLSQLPPLDPTHCPAYNSKDNPTTSTTGTPIHVLNADTLDCAIHLHALPTQQPRDQTNPPQNQNTPSSVLVLNLASEYKPGGGWLTGALAQEESICYRSSLYLSLHRSYYPLGNTSAIYTPTVVIIRDSYSSGHNLLSPPTDPSDLPIISVLSIPALRCPKISSDGKKFANPTDRETTKEKMRLNLRVAARNKHTRLVLGALGCGAFKNPAGEVAACWLEVLKEDEFKGGWWEDIVFAVLDKGSDGGNGGMGEEGNFEIFRRVLDGVVV</sequence>
<proteinExistence type="predicted"/>
<dbReference type="PANTHER" id="PTHR35596:SF1">
    <property type="entry name" value="MICROBIAL-TYPE PARG CATALYTIC DOMAIN-CONTAINING PROTEIN"/>
    <property type="match status" value="1"/>
</dbReference>
<organism evidence="2 3">
    <name type="scientific">Tothia fuscella</name>
    <dbReference type="NCBI Taxonomy" id="1048955"/>
    <lineage>
        <taxon>Eukaryota</taxon>
        <taxon>Fungi</taxon>
        <taxon>Dikarya</taxon>
        <taxon>Ascomycota</taxon>
        <taxon>Pezizomycotina</taxon>
        <taxon>Dothideomycetes</taxon>
        <taxon>Pleosporomycetidae</taxon>
        <taxon>Venturiales</taxon>
        <taxon>Cylindrosympodiaceae</taxon>
        <taxon>Tothia</taxon>
    </lineage>
</organism>
<dbReference type="EMBL" id="MU007130">
    <property type="protein sequence ID" value="KAF2418250.1"/>
    <property type="molecule type" value="Genomic_DNA"/>
</dbReference>
<name>A0A9P4TRV8_9PEZI</name>
<evidence type="ECO:0000313" key="3">
    <source>
        <dbReference type="Proteomes" id="UP000800235"/>
    </source>
</evidence>
<dbReference type="InterPro" id="IPR012664">
    <property type="entry name" value="CHP02452"/>
</dbReference>
<dbReference type="NCBIfam" id="TIGR02452">
    <property type="entry name" value="TIGR02452 family protein"/>
    <property type="match status" value="1"/>
</dbReference>
<feature type="domain" description="Microbial-type PARG catalytic" evidence="1">
    <location>
        <begin position="87"/>
        <end position="198"/>
    </location>
</feature>
<dbReference type="Pfam" id="PF10021">
    <property type="entry name" value="PARG_cat_microb"/>
    <property type="match status" value="1"/>
</dbReference>
<dbReference type="InterPro" id="IPR019261">
    <property type="entry name" value="PARG_cat_microbial"/>
</dbReference>
<gene>
    <name evidence="2" type="ORF">EJ08DRAFT_621821</name>
</gene>
<dbReference type="OrthoDB" id="9985428at2759"/>
<dbReference type="AlphaFoldDB" id="A0A9P4TRV8"/>
<keyword evidence="3" id="KW-1185">Reference proteome</keyword>
<dbReference type="InterPro" id="IPR043472">
    <property type="entry name" value="Macro_dom-like"/>
</dbReference>
<dbReference type="SUPFAM" id="SSF52949">
    <property type="entry name" value="Macro domain-like"/>
    <property type="match status" value="1"/>
</dbReference>
<evidence type="ECO:0000259" key="1">
    <source>
        <dbReference type="Pfam" id="PF10021"/>
    </source>
</evidence>
<dbReference type="Gene3D" id="3.40.220.10">
    <property type="entry name" value="Leucine Aminopeptidase, subunit E, domain 1"/>
    <property type="match status" value="1"/>
</dbReference>
<protein>
    <recommendedName>
        <fullName evidence="1">Microbial-type PARG catalytic domain-containing protein</fullName>
    </recommendedName>
</protein>
<reference evidence="2" key="1">
    <citation type="journal article" date="2020" name="Stud. Mycol.">
        <title>101 Dothideomycetes genomes: a test case for predicting lifestyles and emergence of pathogens.</title>
        <authorList>
            <person name="Haridas S."/>
            <person name="Albert R."/>
            <person name="Binder M."/>
            <person name="Bloem J."/>
            <person name="Labutti K."/>
            <person name="Salamov A."/>
            <person name="Andreopoulos B."/>
            <person name="Baker S."/>
            <person name="Barry K."/>
            <person name="Bills G."/>
            <person name="Bluhm B."/>
            <person name="Cannon C."/>
            <person name="Castanera R."/>
            <person name="Culley D."/>
            <person name="Daum C."/>
            <person name="Ezra D."/>
            <person name="Gonzalez J."/>
            <person name="Henrissat B."/>
            <person name="Kuo A."/>
            <person name="Liang C."/>
            <person name="Lipzen A."/>
            <person name="Lutzoni F."/>
            <person name="Magnuson J."/>
            <person name="Mondo S."/>
            <person name="Nolan M."/>
            <person name="Ohm R."/>
            <person name="Pangilinan J."/>
            <person name="Park H.-J."/>
            <person name="Ramirez L."/>
            <person name="Alfaro M."/>
            <person name="Sun H."/>
            <person name="Tritt A."/>
            <person name="Yoshinaga Y."/>
            <person name="Zwiers L.-H."/>
            <person name="Turgeon B."/>
            <person name="Goodwin S."/>
            <person name="Spatafora J."/>
            <person name="Crous P."/>
            <person name="Grigoriev I."/>
        </authorList>
    </citation>
    <scope>NUCLEOTIDE SEQUENCE</scope>
    <source>
        <strain evidence="2">CBS 130266</strain>
    </source>
</reference>
<dbReference type="PANTHER" id="PTHR35596">
    <property type="entry name" value="DUF2263 DOMAIN-CONTAINING PROTEIN"/>
    <property type="match status" value="1"/>
</dbReference>
<evidence type="ECO:0000313" key="2">
    <source>
        <dbReference type="EMBL" id="KAF2418250.1"/>
    </source>
</evidence>